<dbReference type="SUPFAM" id="SSF75217">
    <property type="entry name" value="alpha/beta knot"/>
    <property type="match status" value="1"/>
</dbReference>
<feature type="compositionally biased region" description="Basic and acidic residues" evidence="3">
    <location>
        <begin position="129"/>
        <end position="169"/>
    </location>
</feature>
<feature type="compositionally biased region" description="Polar residues" evidence="3">
    <location>
        <begin position="74"/>
        <end position="88"/>
    </location>
</feature>
<evidence type="ECO:0000256" key="2">
    <source>
        <dbReference type="ARBA" id="ARBA00022679"/>
    </source>
</evidence>
<name>A0A0G4FWN6_9ALVE</name>
<feature type="compositionally biased region" description="Basic and acidic residues" evidence="3">
    <location>
        <begin position="196"/>
        <end position="208"/>
    </location>
</feature>
<feature type="region of interest" description="Disordered" evidence="3">
    <location>
        <begin position="543"/>
        <end position="574"/>
    </location>
</feature>
<evidence type="ECO:0000256" key="1">
    <source>
        <dbReference type="ARBA" id="ARBA00022603"/>
    </source>
</evidence>
<evidence type="ECO:0000256" key="3">
    <source>
        <dbReference type="SAM" id="MobiDB-lite"/>
    </source>
</evidence>
<dbReference type="GO" id="GO:0005829">
    <property type="term" value="C:cytosol"/>
    <property type="evidence" value="ECO:0007669"/>
    <property type="project" value="TreeGrafter"/>
</dbReference>
<dbReference type="GO" id="GO:0008173">
    <property type="term" value="F:RNA methyltransferase activity"/>
    <property type="evidence" value="ECO:0007669"/>
    <property type="project" value="InterPro"/>
</dbReference>
<dbReference type="Gene3D" id="3.40.1280.10">
    <property type="match status" value="1"/>
</dbReference>
<dbReference type="EMBL" id="CDMZ01000695">
    <property type="protein sequence ID" value="CEM19640.1"/>
    <property type="molecule type" value="Genomic_DNA"/>
</dbReference>
<evidence type="ECO:0000259" key="4">
    <source>
        <dbReference type="Pfam" id="PF00588"/>
    </source>
</evidence>
<dbReference type="InterPro" id="IPR029028">
    <property type="entry name" value="Alpha/beta_knot_MTases"/>
</dbReference>
<gene>
    <name evidence="5" type="ORF">Cvel_3833</name>
</gene>
<dbReference type="CDD" id="cd18097">
    <property type="entry name" value="SpoU-like"/>
    <property type="match status" value="1"/>
</dbReference>
<feature type="compositionally biased region" description="Polar residues" evidence="3">
    <location>
        <begin position="119"/>
        <end position="128"/>
    </location>
</feature>
<dbReference type="GO" id="GO:0006396">
    <property type="term" value="P:RNA processing"/>
    <property type="evidence" value="ECO:0007669"/>
    <property type="project" value="InterPro"/>
</dbReference>
<evidence type="ECO:0000313" key="5">
    <source>
        <dbReference type="EMBL" id="CEM19640.1"/>
    </source>
</evidence>
<dbReference type="AlphaFoldDB" id="A0A0G4FWN6"/>
<dbReference type="InterPro" id="IPR004441">
    <property type="entry name" value="rRNA_MeTrfase_TrmH"/>
</dbReference>
<feature type="compositionally biased region" description="Basic and acidic residues" evidence="3">
    <location>
        <begin position="563"/>
        <end position="574"/>
    </location>
</feature>
<keyword evidence="2" id="KW-0808">Transferase</keyword>
<organism evidence="5">
    <name type="scientific">Chromera velia CCMP2878</name>
    <dbReference type="NCBI Taxonomy" id="1169474"/>
    <lineage>
        <taxon>Eukaryota</taxon>
        <taxon>Sar</taxon>
        <taxon>Alveolata</taxon>
        <taxon>Colpodellida</taxon>
        <taxon>Chromeraceae</taxon>
        <taxon>Chromera</taxon>
    </lineage>
</organism>
<accession>A0A0G4FWN6</accession>
<dbReference type="Pfam" id="PF00588">
    <property type="entry name" value="SpoU_methylase"/>
    <property type="match status" value="1"/>
</dbReference>
<feature type="compositionally biased region" description="Polar residues" evidence="3">
    <location>
        <begin position="543"/>
        <end position="560"/>
    </location>
</feature>
<feature type="compositionally biased region" description="Basic and acidic residues" evidence="3">
    <location>
        <begin position="229"/>
        <end position="244"/>
    </location>
</feature>
<feature type="region of interest" description="Disordered" evidence="3">
    <location>
        <begin position="1"/>
        <end position="258"/>
    </location>
</feature>
<keyword evidence="1" id="KW-0489">Methyltransferase</keyword>
<dbReference type="GO" id="GO:0032259">
    <property type="term" value="P:methylation"/>
    <property type="evidence" value="ECO:0007669"/>
    <property type="project" value="UniProtKB-KW"/>
</dbReference>
<sequence>MSTDANETPSPTGDTTNAHASEATQQGNSRTSDGRPMPSLEDLRASPGEGKSVIGKFGRTKKSDVQASIDLYHQRTNASANTQQHSGTASSSRPPPPSNANAEARSARLAEKKAELLSLRNQIASSHHPSADKGNLPRDQQDPEELENAKVGEREQELAKAVEQLEKEMTQGGQEEEDEGHHLSARNRRRQRREKLRAEYRAEKEKQTAHQKKKKGKNQSEQTWNPRDLYNEEGRGKEGEREGSGSDVGDGQDSGWASQDEEDTLATFARLGITVSDYETWCSDRKGALDAALGERGLSAEDVALRPNVTGLPAQRTYQKFCRPHPRTMEVLMREPLERAAFRVSLQIRALVDGFKVSLASFFRNRDKNREKVIEQGLSFNPMVLVLDNLRSAYNVGCVLRTAETAALSKVITCGITPCPPHPKLAKTALGAHEFVVCEREETTLEAVRRLKREGFSVVAMETTENSEVYTQVDYKELRPLALVLGNEINGVDLEVLKECDRCIEIPMFGLKNSLNVAMATSVCVFEILRSWGAFEQLQAAKQSRQSAPETSASLSTAITSRPMKDKEKNEVCS</sequence>
<feature type="domain" description="tRNA/rRNA methyltransferase SpoU type" evidence="4">
    <location>
        <begin position="383"/>
        <end position="525"/>
    </location>
</feature>
<dbReference type="PANTHER" id="PTHR46429:SF1">
    <property type="entry name" value="23S RRNA (GUANOSINE-2'-O-)-METHYLTRANSFERASE RLMB"/>
    <property type="match status" value="1"/>
</dbReference>
<proteinExistence type="predicted"/>
<dbReference type="VEuPathDB" id="CryptoDB:Cvel_3833"/>
<feature type="compositionally biased region" description="Polar residues" evidence="3">
    <location>
        <begin position="1"/>
        <end position="31"/>
    </location>
</feature>
<feature type="compositionally biased region" description="Basic and acidic residues" evidence="3">
    <location>
        <begin position="105"/>
        <end position="115"/>
    </location>
</feature>
<dbReference type="PANTHER" id="PTHR46429">
    <property type="entry name" value="23S RRNA (GUANOSINE-2'-O-)-METHYLTRANSFERASE RLMB"/>
    <property type="match status" value="1"/>
</dbReference>
<dbReference type="InterPro" id="IPR001537">
    <property type="entry name" value="SpoU_MeTrfase"/>
</dbReference>
<feature type="compositionally biased region" description="Low complexity" evidence="3">
    <location>
        <begin position="245"/>
        <end position="255"/>
    </location>
</feature>
<dbReference type="InterPro" id="IPR029026">
    <property type="entry name" value="tRNA_m1G_MTases_N"/>
</dbReference>
<feature type="compositionally biased region" description="Basic residues" evidence="3">
    <location>
        <begin position="183"/>
        <end position="195"/>
    </location>
</feature>
<protein>
    <recommendedName>
        <fullName evidence="4">tRNA/rRNA methyltransferase SpoU type domain-containing protein</fullName>
    </recommendedName>
</protein>
<dbReference type="GO" id="GO:0003723">
    <property type="term" value="F:RNA binding"/>
    <property type="evidence" value="ECO:0007669"/>
    <property type="project" value="InterPro"/>
</dbReference>
<reference evidence="5" key="1">
    <citation type="submission" date="2014-11" db="EMBL/GenBank/DDBJ databases">
        <authorList>
            <person name="Otto D Thomas"/>
            <person name="Naeem Raeece"/>
        </authorList>
    </citation>
    <scope>NUCLEOTIDE SEQUENCE</scope>
</reference>